<dbReference type="PRINTS" id="PR00237">
    <property type="entry name" value="GPCRRHODOPSN"/>
</dbReference>
<evidence type="ECO:0000256" key="8">
    <source>
        <dbReference type="RuleBase" id="RU000688"/>
    </source>
</evidence>
<dbReference type="Gene3D" id="1.20.1070.10">
    <property type="entry name" value="Rhodopsin 7-helix transmembrane proteins"/>
    <property type="match status" value="1"/>
</dbReference>
<keyword evidence="2 8" id="KW-0812">Transmembrane</keyword>
<feature type="transmembrane region" description="Helical" evidence="9">
    <location>
        <begin position="193"/>
        <end position="219"/>
    </location>
</feature>
<evidence type="ECO:0000259" key="10">
    <source>
        <dbReference type="PROSITE" id="PS50262"/>
    </source>
</evidence>
<name>A0AAE1D803_9GAST</name>
<keyword evidence="12" id="KW-1185">Reference proteome</keyword>
<protein>
    <recommendedName>
        <fullName evidence="10">G-protein coupled receptors family 1 profile domain-containing protein</fullName>
    </recommendedName>
</protein>
<reference evidence="11" key="1">
    <citation type="journal article" date="2023" name="G3 (Bethesda)">
        <title>A reference genome for the long-term kleptoplast-retaining sea slug Elysia crispata morphotype clarki.</title>
        <authorList>
            <person name="Eastman K.E."/>
            <person name="Pendleton A.L."/>
            <person name="Shaikh M.A."/>
            <person name="Suttiyut T."/>
            <person name="Ogas R."/>
            <person name="Tomko P."/>
            <person name="Gavelis G."/>
            <person name="Widhalm J.R."/>
            <person name="Wisecaver J.H."/>
        </authorList>
    </citation>
    <scope>NUCLEOTIDE SEQUENCE</scope>
    <source>
        <strain evidence="11">ECLA1</strain>
    </source>
</reference>
<comment type="caution">
    <text evidence="11">The sequence shown here is derived from an EMBL/GenBank/DDBJ whole genome shotgun (WGS) entry which is preliminary data.</text>
</comment>
<dbReference type="PROSITE" id="PS50262">
    <property type="entry name" value="G_PROTEIN_RECEP_F1_2"/>
    <property type="match status" value="1"/>
</dbReference>
<keyword evidence="6 8" id="KW-0675">Receptor</keyword>
<dbReference type="InterPro" id="IPR000276">
    <property type="entry name" value="GPCR_Rhodpsn"/>
</dbReference>
<evidence type="ECO:0000256" key="4">
    <source>
        <dbReference type="ARBA" id="ARBA00023040"/>
    </source>
</evidence>
<comment type="similarity">
    <text evidence="8">Belongs to the G-protein coupled receptor 1 family.</text>
</comment>
<feature type="transmembrane region" description="Helical" evidence="9">
    <location>
        <begin position="159"/>
        <end position="181"/>
    </location>
</feature>
<sequence length="328" mass="37220">MDTLRHQSNEHNSSFLVINETNRVGNISQFVGYKTYILFPLINGFGLTNTIAVFGVFSNSLNIIVYLKLGLRETTNISFLALGISDWLFCVCSFLSVTCHLSEISPYGAAMTNLDTEISVVTLPCLGLGAWVIVLLSAERCLCIVMPLKVKTIVTRRRIVCLISGMVVYQAVFGVLILIFVRSPEKSSKTRLYLILSSVSIPVFVCFILVLCFTTFMVIRLRKSLEWRNTTSTQSTKTSGAKERKVVLSVLWICVMFIVCFTPFVACFITSIVYPRFNLWDPYYGWFVQVMFTFNFVFQTISSASNIFIYYFMSTKFREVFTGLLKCT</sequence>
<evidence type="ECO:0000313" key="11">
    <source>
        <dbReference type="EMBL" id="KAK3760110.1"/>
    </source>
</evidence>
<feature type="transmembrane region" description="Helical" evidence="9">
    <location>
        <begin position="286"/>
        <end position="312"/>
    </location>
</feature>
<evidence type="ECO:0000256" key="9">
    <source>
        <dbReference type="SAM" id="Phobius"/>
    </source>
</evidence>
<dbReference type="AlphaFoldDB" id="A0AAE1D803"/>
<dbReference type="GO" id="GO:0005886">
    <property type="term" value="C:plasma membrane"/>
    <property type="evidence" value="ECO:0007669"/>
    <property type="project" value="TreeGrafter"/>
</dbReference>
<keyword evidence="5 9" id="KW-0472">Membrane</keyword>
<feature type="transmembrane region" description="Helical" evidence="9">
    <location>
        <begin position="246"/>
        <end position="274"/>
    </location>
</feature>
<proteinExistence type="inferred from homology"/>
<feature type="transmembrane region" description="Helical" evidence="9">
    <location>
        <begin position="79"/>
        <end position="98"/>
    </location>
</feature>
<keyword evidence="3 9" id="KW-1133">Transmembrane helix</keyword>
<keyword evidence="7 8" id="KW-0807">Transducer</keyword>
<keyword evidence="4 8" id="KW-0297">G-protein coupled receptor</keyword>
<dbReference type="Pfam" id="PF00001">
    <property type="entry name" value="7tm_1"/>
    <property type="match status" value="1"/>
</dbReference>
<evidence type="ECO:0000256" key="6">
    <source>
        <dbReference type="ARBA" id="ARBA00023170"/>
    </source>
</evidence>
<accession>A0AAE1D803</accession>
<feature type="transmembrane region" description="Helical" evidence="9">
    <location>
        <begin position="118"/>
        <end position="138"/>
    </location>
</feature>
<dbReference type="GO" id="GO:0004930">
    <property type="term" value="F:G protein-coupled receptor activity"/>
    <property type="evidence" value="ECO:0007669"/>
    <property type="project" value="UniProtKB-KW"/>
</dbReference>
<evidence type="ECO:0000313" key="12">
    <source>
        <dbReference type="Proteomes" id="UP001283361"/>
    </source>
</evidence>
<dbReference type="PANTHER" id="PTHR24243">
    <property type="entry name" value="G-PROTEIN COUPLED RECEPTOR"/>
    <property type="match status" value="1"/>
</dbReference>
<feature type="transmembrane region" description="Helical" evidence="9">
    <location>
        <begin position="45"/>
        <end position="67"/>
    </location>
</feature>
<evidence type="ECO:0000256" key="3">
    <source>
        <dbReference type="ARBA" id="ARBA00022989"/>
    </source>
</evidence>
<dbReference type="PANTHER" id="PTHR24243:SF230">
    <property type="entry name" value="G-PROTEIN COUPLED RECEPTORS FAMILY 1 PROFILE DOMAIN-CONTAINING PROTEIN"/>
    <property type="match status" value="1"/>
</dbReference>
<evidence type="ECO:0000256" key="5">
    <source>
        <dbReference type="ARBA" id="ARBA00023136"/>
    </source>
</evidence>
<organism evidence="11 12">
    <name type="scientific">Elysia crispata</name>
    <name type="common">lettuce slug</name>
    <dbReference type="NCBI Taxonomy" id="231223"/>
    <lineage>
        <taxon>Eukaryota</taxon>
        <taxon>Metazoa</taxon>
        <taxon>Spiralia</taxon>
        <taxon>Lophotrochozoa</taxon>
        <taxon>Mollusca</taxon>
        <taxon>Gastropoda</taxon>
        <taxon>Heterobranchia</taxon>
        <taxon>Euthyneura</taxon>
        <taxon>Panpulmonata</taxon>
        <taxon>Sacoglossa</taxon>
        <taxon>Placobranchoidea</taxon>
        <taxon>Plakobranchidae</taxon>
        <taxon>Elysia</taxon>
    </lineage>
</organism>
<dbReference type="SUPFAM" id="SSF81321">
    <property type="entry name" value="Family A G protein-coupled receptor-like"/>
    <property type="match status" value="1"/>
</dbReference>
<evidence type="ECO:0000256" key="1">
    <source>
        <dbReference type="ARBA" id="ARBA00004141"/>
    </source>
</evidence>
<feature type="domain" description="G-protein coupled receptors family 1 profile" evidence="10">
    <location>
        <begin position="58"/>
        <end position="310"/>
    </location>
</feature>
<dbReference type="InterPro" id="IPR017452">
    <property type="entry name" value="GPCR_Rhodpsn_7TM"/>
</dbReference>
<dbReference type="EMBL" id="JAWDGP010005046">
    <property type="protein sequence ID" value="KAK3760110.1"/>
    <property type="molecule type" value="Genomic_DNA"/>
</dbReference>
<comment type="subcellular location">
    <subcellularLocation>
        <location evidence="1">Membrane</location>
        <topology evidence="1">Multi-pass membrane protein</topology>
    </subcellularLocation>
</comment>
<dbReference type="SMART" id="SM01381">
    <property type="entry name" value="7TM_GPCR_Srsx"/>
    <property type="match status" value="1"/>
</dbReference>
<gene>
    <name evidence="11" type="ORF">RRG08_056400</name>
</gene>
<dbReference type="Proteomes" id="UP001283361">
    <property type="component" value="Unassembled WGS sequence"/>
</dbReference>
<evidence type="ECO:0000256" key="2">
    <source>
        <dbReference type="ARBA" id="ARBA00022692"/>
    </source>
</evidence>
<dbReference type="PROSITE" id="PS00237">
    <property type="entry name" value="G_PROTEIN_RECEP_F1_1"/>
    <property type="match status" value="1"/>
</dbReference>
<evidence type="ECO:0000256" key="7">
    <source>
        <dbReference type="ARBA" id="ARBA00023224"/>
    </source>
</evidence>